<dbReference type="InterPro" id="IPR036291">
    <property type="entry name" value="NAD(P)-bd_dom_sf"/>
</dbReference>
<evidence type="ECO:0000313" key="3">
    <source>
        <dbReference type="Proteomes" id="UP000064893"/>
    </source>
</evidence>
<dbReference type="InterPro" id="IPR051783">
    <property type="entry name" value="NAD(P)-dependent_oxidoreduct"/>
</dbReference>
<dbReference type="Gene3D" id="3.40.50.720">
    <property type="entry name" value="NAD(P)-binding Rossmann-like Domain"/>
    <property type="match status" value="1"/>
</dbReference>
<dbReference type="InterPro" id="IPR001509">
    <property type="entry name" value="Epimerase_deHydtase"/>
</dbReference>
<sequence length="336" mass="37611">MIFVTGATGLVGSHLTYHLVSQGHKVKLLVRKKHRISRLARTFQYYGADLNNYDNQIQLVEGDITDIFSLETALETDVDSVIHCAGLVSFSPLDKGNLLNINHHGTENMVNAALEAGVKKFIYVSSIAALGDGSDNKVKEDNQEFEFNPVSVYGNSKHLAELEVWRGVEEGMDAVIVNPTVIIGPGQWDQGSPRLFKSVWKGLPFFTTGTTGFVDVRDVAKAMSDLLFNDISNQQFILNNENLNYRQFFNMVADNLSVRRPRFAAQPWMMYFLAAITGFFSKLTGHRSQINKNTASSAFSKTFYDNSKIEQTLKTNFEGIEKAINFTAGCFLKDHR</sequence>
<dbReference type="SUPFAM" id="SSF51735">
    <property type="entry name" value="NAD(P)-binding Rossmann-fold domains"/>
    <property type="match status" value="1"/>
</dbReference>
<keyword evidence="3" id="KW-1185">Reference proteome</keyword>
<accession>A0A0S2I0K6</accession>
<feature type="domain" description="NAD-dependent epimerase/dehydratase" evidence="1">
    <location>
        <begin position="2"/>
        <end position="227"/>
    </location>
</feature>
<dbReference type="GO" id="GO:0005737">
    <property type="term" value="C:cytoplasm"/>
    <property type="evidence" value="ECO:0007669"/>
    <property type="project" value="TreeGrafter"/>
</dbReference>
<evidence type="ECO:0000313" key="2">
    <source>
        <dbReference type="EMBL" id="ALO15871.1"/>
    </source>
</evidence>
<gene>
    <name evidence="2" type="ORF">L21SP5_02238</name>
</gene>
<dbReference type="EMBL" id="CP013118">
    <property type="protein sequence ID" value="ALO15871.1"/>
    <property type="molecule type" value="Genomic_DNA"/>
</dbReference>
<dbReference type="GO" id="GO:0004029">
    <property type="term" value="F:aldehyde dehydrogenase (NAD+) activity"/>
    <property type="evidence" value="ECO:0007669"/>
    <property type="project" value="TreeGrafter"/>
</dbReference>
<dbReference type="RefSeq" id="WP_057953292.1">
    <property type="nucleotide sequence ID" value="NZ_CP013118.1"/>
</dbReference>
<dbReference type="Proteomes" id="UP000064893">
    <property type="component" value="Chromosome"/>
</dbReference>
<reference evidence="2 3" key="1">
    <citation type="submission" date="2015-11" db="EMBL/GenBank/DDBJ databases">
        <title>Description and complete genome sequence of a novel strain predominating in hypersaline microbial mats and representing a new family of the Bacteriodetes phylum.</title>
        <authorList>
            <person name="Spring S."/>
            <person name="Bunk B."/>
            <person name="Sproer C."/>
            <person name="Klenk H.-P."/>
        </authorList>
    </citation>
    <scope>NUCLEOTIDE SEQUENCE [LARGE SCALE GENOMIC DNA]</scope>
    <source>
        <strain evidence="2 3">L21-Spi-D4</strain>
    </source>
</reference>
<organism evidence="2 3">
    <name type="scientific">Salinivirga cyanobacteriivorans</name>
    <dbReference type="NCBI Taxonomy" id="1307839"/>
    <lineage>
        <taxon>Bacteria</taxon>
        <taxon>Pseudomonadati</taxon>
        <taxon>Bacteroidota</taxon>
        <taxon>Bacteroidia</taxon>
        <taxon>Bacteroidales</taxon>
        <taxon>Salinivirgaceae</taxon>
        <taxon>Salinivirga</taxon>
    </lineage>
</organism>
<dbReference type="Pfam" id="PF01370">
    <property type="entry name" value="Epimerase"/>
    <property type="match status" value="1"/>
</dbReference>
<dbReference type="KEGG" id="blq:L21SP5_02238"/>
<proteinExistence type="predicted"/>
<dbReference type="STRING" id="1307839.L21SP5_02238"/>
<dbReference type="PANTHER" id="PTHR48079">
    <property type="entry name" value="PROTEIN YEEZ"/>
    <property type="match status" value="1"/>
</dbReference>
<dbReference type="PANTHER" id="PTHR48079:SF6">
    <property type="entry name" value="NAD(P)-BINDING DOMAIN-CONTAINING PROTEIN-RELATED"/>
    <property type="match status" value="1"/>
</dbReference>
<evidence type="ECO:0000259" key="1">
    <source>
        <dbReference type="Pfam" id="PF01370"/>
    </source>
</evidence>
<name>A0A0S2I0K6_9BACT</name>
<dbReference type="OrthoDB" id="596910at2"/>
<protein>
    <submittedName>
        <fullName evidence="2">Cholesterol dehydrogenase</fullName>
    </submittedName>
</protein>
<dbReference type="AlphaFoldDB" id="A0A0S2I0K6"/>